<name>T0ZJM6_9ZZZZ</name>
<feature type="domain" description="ChlI/MoxR AAA lid" evidence="1">
    <location>
        <begin position="1"/>
        <end position="43"/>
    </location>
</feature>
<comment type="caution">
    <text evidence="2">The sequence shown here is derived from an EMBL/GenBank/DDBJ whole genome shotgun (WGS) entry which is preliminary data.</text>
</comment>
<dbReference type="EMBL" id="AUZZ01010681">
    <property type="protein sequence ID" value="EQD28949.1"/>
    <property type="molecule type" value="Genomic_DNA"/>
</dbReference>
<feature type="non-terminal residue" evidence="2">
    <location>
        <position position="1"/>
    </location>
</feature>
<gene>
    <name evidence="2" type="ORF">B2A_14699</name>
</gene>
<dbReference type="InterPro" id="IPR041628">
    <property type="entry name" value="ChlI/MoxR_AAA_lid"/>
</dbReference>
<accession>T0ZJM6</accession>
<dbReference type="AlphaFoldDB" id="T0ZJM6"/>
<evidence type="ECO:0000259" key="1">
    <source>
        <dbReference type="Pfam" id="PF17863"/>
    </source>
</evidence>
<reference evidence="2" key="2">
    <citation type="journal article" date="2014" name="ISME J.">
        <title>Microbial stratification in low pH oxic and suboxic macroscopic growths along an acid mine drainage.</title>
        <authorList>
            <person name="Mendez-Garcia C."/>
            <person name="Mesa V."/>
            <person name="Sprenger R.R."/>
            <person name="Richter M."/>
            <person name="Diez M.S."/>
            <person name="Solano J."/>
            <person name="Bargiela R."/>
            <person name="Golyshina O.V."/>
            <person name="Manteca A."/>
            <person name="Ramos J.L."/>
            <person name="Gallego J.R."/>
            <person name="Llorente I."/>
            <person name="Martins Dos Santos V.A."/>
            <person name="Jensen O.N."/>
            <person name="Pelaez A.I."/>
            <person name="Sanchez J."/>
            <person name="Ferrer M."/>
        </authorList>
    </citation>
    <scope>NUCLEOTIDE SEQUENCE</scope>
</reference>
<dbReference type="Gene3D" id="1.10.8.80">
    <property type="entry name" value="Magnesium chelatase subunit I, C-Terminal domain"/>
    <property type="match status" value="1"/>
</dbReference>
<evidence type="ECO:0000313" key="2">
    <source>
        <dbReference type="EMBL" id="EQD28949.1"/>
    </source>
</evidence>
<protein>
    <submittedName>
        <fullName evidence="2">Regulatory protein</fullName>
    </submittedName>
</protein>
<reference evidence="2" key="1">
    <citation type="submission" date="2013-08" db="EMBL/GenBank/DDBJ databases">
        <authorList>
            <person name="Mendez C."/>
            <person name="Richter M."/>
            <person name="Ferrer M."/>
            <person name="Sanchez J."/>
        </authorList>
    </citation>
    <scope>NUCLEOTIDE SEQUENCE</scope>
</reference>
<proteinExistence type="predicted"/>
<sequence length="55" mass="5987">LDGRTFVLPDDVKLLAVPALAHRIVVKAEPWIRGVRSEAIVDQCLAQTPVPKARG</sequence>
<organism evidence="2">
    <name type="scientific">mine drainage metagenome</name>
    <dbReference type="NCBI Taxonomy" id="410659"/>
    <lineage>
        <taxon>unclassified sequences</taxon>
        <taxon>metagenomes</taxon>
        <taxon>ecological metagenomes</taxon>
    </lineage>
</organism>
<dbReference type="Pfam" id="PF17863">
    <property type="entry name" value="AAA_lid_2"/>
    <property type="match status" value="1"/>
</dbReference>